<gene>
    <name evidence="1" type="ORF">S01H1_05912</name>
</gene>
<organism evidence="1">
    <name type="scientific">marine sediment metagenome</name>
    <dbReference type="NCBI Taxonomy" id="412755"/>
    <lineage>
        <taxon>unclassified sequences</taxon>
        <taxon>metagenomes</taxon>
        <taxon>ecological metagenomes</taxon>
    </lineage>
</organism>
<name>X0TLY4_9ZZZZ</name>
<evidence type="ECO:0000313" key="1">
    <source>
        <dbReference type="EMBL" id="GAF77090.1"/>
    </source>
</evidence>
<comment type="caution">
    <text evidence="1">The sequence shown here is derived from an EMBL/GenBank/DDBJ whole genome shotgun (WGS) entry which is preliminary data.</text>
</comment>
<dbReference type="AlphaFoldDB" id="X0TLY4"/>
<dbReference type="EMBL" id="BARS01003069">
    <property type="protein sequence ID" value="GAF77090.1"/>
    <property type="molecule type" value="Genomic_DNA"/>
</dbReference>
<protein>
    <submittedName>
        <fullName evidence="1">Uncharacterized protein</fullName>
    </submittedName>
</protein>
<proteinExistence type="predicted"/>
<reference evidence="1" key="1">
    <citation type="journal article" date="2014" name="Front. Microbiol.">
        <title>High frequency of phylogenetically diverse reductive dehalogenase-homologous genes in deep subseafloor sedimentary metagenomes.</title>
        <authorList>
            <person name="Kawai M."/>
            <person name="Futagami T."/>
            <person name="Toyoda A."/>
            <person name="Takaki Y."/>
            <person name="Nishi S."/>
            <person name="Hori S."/>
            <person name="Arai W."/>
            <person name="Tsubouchi T."/>
            <person name="Morono Y."/>
            <person name="Uchiyama I."/>
            <person name="Ito T."/>
            <person name="Fujiyama A."/>
            <person name="Inagaki F."/>
            <person name="Takami H."/>
        </authorList>
    </citation>
    <scope>NUCLEOTIDE SEQUENCE</scope>
    <source>
        <strain evidence="1">Expedition CK06-06</strain>
    </source>
</reference>
<accession>X0TLY4</accession>
<feature type="non-terminal residue" evidence="1">
    <location>
        <position position="1"/>
    </location>
</feature>
<sequence>LLLDTGPIIKLFELGIWDEFITKCDVTISRIVAEQAQYASQEFENICINLGSYEGKNLIKIVEVELSEVKAFHEKFDLQYKVIIHPGEKETLAFLYNSSKNWLVCAADGAVFRVFRLS</sequence>